<evidence type="ECO:0000256" key="3">
    <source>
        <dbReference type="ARBA" id="ARBA00022801"/>
    </source>
</evidence>
<gene>
    <name evidence="6" type="ORF">CK203_082381</name>
</gene>
<comment type="caution">
    <text evidence="6">The sequence shown here is derived from an EMBL/GenBank/DDBJ whole genome shotgun (WGS) entry which is preliminary data.</text>
</comment>
<dbReference type="InterPro" id="IPR036691">
    <property type="entry name" value="Endo/exonu/phosph_ase_sf"/>
</dbReference>
<feature type="region of interest" description="Disordered" evidence="5">
    <location>
        <begin position="69"/>
        <end position="88"/>
    </location>
</feature>
<evidence type="ECO:0000256" key="4">
    <source>
        <dbReference type="ARBA" id="ARBA00022842"/>
    </source>
</evidence>
<dbReference type="GO" id="GO:0004518">
    <property type="term" value="F:nuclease activity"/>
    <property type="evidence" value="ECO:0007669"/>
    <property type="project" value="InterPro"/>
</dbReference>
<keyword evidence="3" id="KW-0378">Hydrolase</keyword>
<evidence type="ECO:0000313" key="6">
    <source>
        <dbReference type="EMBL" id="RVW38434.1"/>
    </source>
</evidence>
<dbReference type="EMBL" id="QGNW01001506">
    <property type="protein sequence ID" value="RVW38434.1"/>
    <property type="molecule type" value="Genomic_DNA"/>
</dbReference>
<dbReference type="PANTHER" id="PTHR22748:SF19">
    <property type="entry name" value="ENDONUCLEASE_EXONUCLEASE_PHOSPHATASE DOMAIN-CONTAINING PROTEIN"/>
    <property type="match status" value="1"/>
</dbReference>
<dbReference type="SUPFAM" id="SSF56219">
    <property type="entry name" value="DNase I-like"/>
    <property type="match status" value="1"/>
</dbReference>
<feature type="compositionally biased region" description="Basic and acidic residues" evidence="5">
    <location>
        <begin position="69"/>
        <end position="81"/>
    </location>
</feature>
<keyword evidence="4" id="KW-0460">Magnesium</keyword>
<evidence type="ECO:0000313" key="7">
    <source>
        <dbReference type="Proteomes" id="UP000288805"/>
    </source>
</evidence>
<dbReference type="InterPro" id="IPR004808">
    <property type="entry name" value="AP_endonuc_1"/>
</dbReference>
<protein>
    <recommendedName>
        <fullName evidence="8">Endonuclease/exonuclease/phosphatase domain-containing protein</fullName>
    </recommendedName>
</protein>
<comment type="cofactor">
    <cofactor evidence="1">
        <name>Mg(2+)</name>
        <dbReference type="ChEBI" id="CHEBI:18420"/>
    </cofactor>
</comment>
<feature type="region of interest" description="Disordered" evidence="5">
    <location>
        <begin position="1"/>
        <end position="40"/>
    </location>
</feature>
<dbReference type="GO" id="GO:0006281">
    <property type="term" value="P:DNA repair"/>
    <property type="evidence" value="ECO:0007669"/>
    <property type="project" value="InterPro"/>
</dbReference>
<dbReference type="GO" id="GO:0046872">
    <property type="term" value="F:metal ion binding"/>
    <property type="evidence" value="ECO:0007669"/>
    <property type="project" value="UniProtKB-KW"/>
</dbReference>
<dbReference type="GO" id="GO:0016787">
    <property type="term" value="F:hydrolase activity"/>
    <property type="evidence" value="ECO:0007669"/>
    <property type="project" value="UniProtKB-KW"/>
</dbReference>
<proteinExistence type="predicted"/>
<organism evidence="6 7">
    <name type="scientific">Vitis vinifera</name>
    <name type="common">Grape</name>
    <dbReference type="NCBI Taxonomy" id="29760"/>
    <lineage>
        <taxon>Eukaryota</taxon>
        <taxon>Viridiplantae</taxon>
        <taxon>Streptophyta</taxon>
        <taxon>Embryophyta</taxon>
        <taxon>Tracheophyta</taxon>
        <taxon>Spermatophyta</taxon>
        <taxon>Magnoliopsida</taxon>
        <taxon>eudicotyledons</taxon>
        <taxon>Gunneridae</taxon>
        <taxon>Pentapetalae</taxon>
        <taxon>rosids</taxon>
        <taxon>Vitales</taxon>
        <taxon>Vitaceae</taxon>
        <taxon>Viteae</taxon>
        <taxon>Vitis</taxon>
    </lineage>
</organism>
<dbReference type="PANTHER" id="PTHR22748">
    <property type="entry name" value="AP ENDONUCLEASE"/>
    <property type="match status" value="1"/>
</dbReference>
<name>A0A438DSI7_VITVI</name>
<evidence type="ECO:0000256" key="2">
    <source>
        <dbReference type="ARBA" id="ARBA00022723"/>
    </source>
</evidence>
<dbReference type="AlphaFoldDB" id="A0A438DSI7"/>
<keyword evidence="2" id="KW-0479">Metal-binding</keyword>
<sequence length="281" mass="31374">MLSLPPISLRGESSSSSSPFWDTGLERGRERGSSPLISMARDVEVTPNPLSTMLRDGSTVILTKAPTSDLEKNMAKQRDPSDYPPCEEGWSEEELSKLLLFSKVLGMPVEGHEVEILELLTKLKLRTGSNSLGKRRKKKKSCSTRFERELKILECSNVRGLNDCEKRKLIKGVVRNQKPDLVCLLETKVKDVSMQLVKSVGVGRFLNWASVDARGTAGGLLLFWDNRVLENLEVESGGYSISVRFRNCIDGFSWIFSGVYRPVIGSEKEDFWEELGAICGL</sequence>
<evidence type="ECO:0008006" key="8">
    <source>
        <dbReference type="Google" id="ProtNLM"/>
    </source>
</evidence>
<dbReference type="Proteomes" id="UP000288805">
    <property type="component" value="Unassembled WGS sequence"/>
</dbReference>
<evidence type="ECO:0000256" key="1">
    <source>
        <dbReference type="ARBA" id="ARBA00001946"/>
    </source>
</evidence>
<dbReference type="Gene3D" id="3.60.10.10">
    <property type="entry name" value="Endonuclease/exonuclease/phosphatase"/>
    <property type="match status" value="1"/>
</dbReference>
<evidence type="ECO:0000256" key="5">
    <source>
        <dbReference type="SAM" id="MobiDB-lite"/>
    </source>
</evidence>
<accession>A0A438DSI7</accession>
<reference evidence="6 7" key="1">
    <citation type="journal article" date="2018" name="PLoS Genet.">
        <title>Population sequencing reveals clonal diversity and ancestral inbreeding in the grapevine cultivar Chardonnay.</title>
        <authorList>
            <person name="Roach M.J."/>
            <person name="Johnson D.L."/>
            <person name="Bohlmann J."/>
            <person name="van Vuuren H.J."/>
            <person name="Jones S.J."/>
            <person name="Pretorius I.S."/>
            <person name="Schmidt S.A."/>
            <person name="Borneman A.R."/>
        </authorList>
    </citation>
    <scope>NUCLEOTIDE SEQUENCE [LARGE SCALE GENOMIC DNA]</scope>
    <source>
        <strain evidence="7">cv. Chardonnay</strain>
        <tissue evidence="6">Leaf</tissue>
    </source>
</reference>